<reference evidence="1" key="1">
    <citation type="journal article" date="2013" name="J. Plant Res.">
        <title>Effect of fungi and light on seed germination of three Opuntia species from semiarid lands of central Mexico.</title>
        <authorList>
            <person name="Delgado-Sanchez P."/>
            <person name="Jimenez-Bremont J.F."/>
            <person name="Guerrero-Gonzalez Mde L."/>
            <person name="Flores J."/>
        </authorList>
    </citation>
    <scope>NUCLEOTIDE SEQUENCE</scope>
    <source>
        <tissue evidence="1">Cladode</tissue>
    </source>
</reference>
<dbReference type="AlphaFoldDB" id="A0A7C9D7W6"/>
<sequence>MHSMDYTNQLLSSFDFKSLIKAKLKIIQFFIILKTYLNTRTISHFTHLIDKSMNYLIYSFSIKVRSVLSYKFMPRTFHFNATKTCFFLQSSLTHETSHSAGITPSHS</sequence>
<reference evidence="1" key="2">
    <citation type="submission" date="2020-07" db="EMBL/GenBank/DDBJ databases">
        <authorList>
            <person name="Vera ALvarez R."/>
            <person name="Arias-Moreno D.M."/>
            <person name="Jimenez-Jacinto V."/>
            <person name="Jimenez-Bremont J.F."/>
            <person name="Swaminathan K."/>
            <person name="Moose S.P."/>
            <person name="Guerrero-Gonzalez M.L."/>
            <person name="Marino-Ramirez L."/>
            <person name="Landsman D."/>
            <person name="Rodriguez-Kessler M."/>
            <person name="Delgado-Sanchez P."/>
        </authorList>
    </citation>
    <scope>NUCLEOTIDE SEQUENCE</scope>
    <source>
        <tissue evidence="1">Cladode</tissue>
    </source>
</reference>
<proteinExistence type="predicted"/>
<dbReference type="EMBL" id="GISG01096518">
    <property type="protein sequence ID" value="MBA4635702.1"/>
    <property type="molecule type" value="Transcribed_RNA"/>
</dbReference>
<name>A0A7C9D7W6_OPUST</name>
<protein>
    <submittedName>
        <fullName evidence="1">Uncharacterized protein</fullName>
    </submittedName>
</protein>
<organism evidence="1">
    <name type="scientific">Opuntia streptacantha</name>
    <name type="common">Prickly pear cactus</name>
    <name type="synonym">Opuntia cardona</name>
    <dbReference type="NCBI Taxonomy" id="393608"/>
    <lineage>
        <taxon>Eukaryota</taxon>
        <taxon>Viridiplantae</taxon>
        <taxon>Streptophyta</taxon>
        <taxon>Embryophyta</taxon>
        <taxon>Tracheophyta</taxon>
        <taxon>Spermatophyta</taxon>
        <taxon>Magnoliopsida</taxon>
        <taxon>eudicotyledons</taxon>
        <taxon>Gunneridae</taxon>
        <taxon>Pentapetalae</taxon>
        <taxon>Caryophyllales</taxon>
        <taxon>Cactineae</taxon>
        <taxon>Cactaceae</taxon>
        <taxon>Opuntioideae</taxon>
        <taxon>Opuntia</taxon>
    </lineage>
</organism>
<accession>A0A7C9D7W6</accession>
<evidence type="ECO:0000313" key="1">
    <source>
        <dbReference type="EMBL" id="MBA4635702.1"/>
    </source>
</evidence>